<feature type="transmembrane region" description="Helical" evidence="1">
    <location>
        <begin position="37"/>
        <end position="61"/>
    </location>
</feature>
<keyword evidence="1" id="KW-1133">Transmembrane helix</keyword>
<protein>
    <submittedName>
        <fullName evidence="2">DUF5985 family protein</fullName>
    </submittedName>
</protein>
<feature type="transmembrane region" description="Helical" evidence="1">
    <location>
        <begin position="6"/>
        <end position="25"/>
    </location>
</feature>
<sequence>MDGFAFQSAVYLLCLATSAACALLLARSYSRTKARLLLWSSLCFVFLALNNLIVVIDILILPTQIDLSIWRLVPSLVAVGVLLYGFIWEAE</sequence>
<gene>
    <name evidence="2" type="ORF">ACFOMD_09770</name>
</gene>
<keyword evidence="1" id="KW-0472">Membrane</keyword>
<evidence type="ECO:0000313" key="3">
    <source>
        <dbReference type="Proteomes" id="UP001595615"/>
    </source>
</evidence>
<dbReference type="EMBL" id="JBHRXV010000008">
    <property type="protein sequence ID" value="MFC3712858.1"/>
    <property type="molecule type" value="Genomic_DNA"/>
</dbReference>
<accession>A0ABV7XC81</accession>
<evidence type="ECO:0000313" key="2">
    <source>
        <dbReference type="EMBL" id="MFC3712858.1"/>
    </source>
</evidence>
<dbReference type="InterPro" id="IPR046027">
    <property type="entry name" value="DUF5985"/>
</dbReference>
<proteinExistence type="predicted"/>
<dbReference type="RefSeq" id="WP_380860561.1">
    <property type="nucleotide sequence ID" value="NZ_JBHRXV010000008.1"/>
</dbReference>
<feature type="transmembrane region" description="Helical" evidence="1">
    <location>
        <begin position="67"/>
        <end position="87"/>
    </location>
</feature>
<name>A0ABV7XC81_9SPHN</name>
<keyword evidence="3" id="KW-1185">Reference proteome</keyword>
<organism evidence="2 3">
    <name type="scientific">Sphingoaurantiacus capsulatus</name>
    <dbReference type="NCBI Taxonomy" id="1771310"/>
    <lineage>
        <taxon>Bacteria</taxon>
        <taxon>Pseudomonadati</taxon>
        <taxon>Pseudomonadota</taxon>
        <taxon>Alphaproteobacteria</taxon>
        <taxon>Sphingomonadales</taxon>
        <taxon>Sphingosinicellaceae</taxon>
        <taxon>Sphingoaurantiacus</taxon>
    </lineage>
</organism>
<comment type="caution">
    <text evidence="2">The sequence shown here is derived from an EMBL/GenBank/DDBJ whole genome shotgun (WGS) entry which is preliminary data.</text>
</comment>
<dbReference type="Pfam" id="PF19447">
    <property type="entry name" value="DUF5985"/>
    <property type="match status" value="1"/>
</dbReference>
<keyword evidence="1" id="KW-0812">Transmembrane</keyword>
<dbReference type="Proteomes" id="UP001595615">
    <property type="component" value="Unassembled WGS sequence"/>
</dbReference>
<reference evidence="3" key="1">
    <citation type="journal article" date="2019" name="Int. J. Syst. Evol. Microbiol.">
        <title>The Global Catalogue of Microorganisms (GCM) 10K type strain sequencing project: providing services to taxonomists for standard genome sequencing and annotation.</title>
        <authorList>
            <consortium name="The Broad Institute Genomics Platform"/>
            <consortium name="The Broad Institute Genome Sequencing Center for Infectious Disease"/>
            <person name="Wu L."/>
            <person name="Ma J."/>
        </authorList>
    </citation>
    <scope>NUCLEOTIDE SEQUENCE [LARGE SCALE GENOMIC DNA]</scope>
    <source>
        <strain evidence="3">KCTC 42644</strain>
    </source>
</reference>
<evidence type="ECO:0000256" key="1">
    <source>
        <dbReference type="SAM" id="Phobius"/>
    </source>
</evidence>